<reference evidence="4" key="1">
    <citation type="journal article" date="2021" name="Microb. Physiol.">
        <title>Proteogenomic Insights into the Physiology of Marine, Sulfate-Reducing, Filamentous Desulfonema limicola and Desulfonema magnum.</title>
        <authorList>
            <person name="Schnaars V."/>
            <person name="Wohlbrand L."/>
            <person name="Scheve S."/>
            <person name="Hinrichs C."/>
            <person name="Reinhardt R."/>
            <person name="Rabus R."/>
        </authorList>
    </citation>
    <scope>NUCLEOTIDE SEQUENCE</scope>
    <source>
        <strain evidence="4">4be13</strain>
    </source>
</reference>
<dbReference type="InterPro" id="IPR050595">
    <property type="entry name" value="Bact_response_regulator"/>
</dbReference>
<dbReference type="Proteomes" id="UP000663722">
    <property type="component" value="Chromosome"/>
</dbReference>
<evidence type="ECO:0000259" key="3">
    <source>
        <dbReference type="PROSITE" id="PS50110"/>
    </source>
</evidence>
<dbReference type="Gene3D" id="3.40.50.2300">
    <property type="match status" value="1"/>
</dbReference>
<proteinExistence type="predicted"/>
<feature type="modified residue" description="4-aspartylphosphate" evidence="2">
    <location>
        <position position="54"/>
    </location>
</feature>
<feature type="domain" description="Response regulatory" evidence="3">
    <location>
        <begin position="4"/>
        <end position="119"/>
    </location>
</feature>
<dbReference type="RefSeq" id="WP_207682332.1">
    <property type="nucleotide sequence ID" value="NZ_CP061800.1"/>
</dbReference>
<dbReference type="InterPro" id="IPR011006">
    <property type="entry name" value="CheY-like_superfamily"/>
</dbReference>
<organism evidence="4 5">
    <name type="scientific">Desulfonema magnum</name>
    <dbReference type="NCBI Taxonomy" id="45655"/>
    <lineage>
        <taxon>Bacteria</taxon>
        <taxon>Pseudomonadati</taxon>
        <taxon>Thermodesulfobacteriota</taxon>
        <taxon>Desulfobacteria</taxon>
        <taxon>Desulfobacterales</taxon>
        <taxon>Desulfococcaceae</taxon>
        <taxon>Desulfonema</taxon>
    </lineage>
</organism>
<protein>
    <submittedName>
        <fullName evidence="4">Two component system response regulator</fullName>
    </submittedName>
</protein>
<evidence type="ECO:0000313" key="4">
    <source>
        <dbReference type="EMBL" id="QTA86911.1"/>
    </source>
</evidence>
<dbReference type="InterPro" id="IPR001789">
    <property type="entry name" value="Sig_transdc_resp-reg_receiver"/>
</dbReference>
<keyword evidence="5" id="KW-1185">Reference proteome</keyword>
<dbReference type="KEGG" id="dmm:dnm_029370"/>
<evidence type="ECO:0000256" key="2">
    <source>
        <dbReference type="PROSITE-ProRule" id="PRU00169"/>
    </source>
</evidence>
<dbReference type="GO" id="GO:0000160">
    <property type="term" value="P:phosphorelay signal transduction system"/>
    <property type="evidence" value="ECO:0007669"/>
    <property type="project" value="InterPro"/>
</dbReference>
<evidence type="ECO:0000313" key="5">
    <source>
        <dbReference type="Proteomes" id="UP000663722"/>
    </source>
</evidence>
<accession>A0A975BK17</accession>
<evidence type="ECO:0000256" key="1">
    <source>
        <dbReference type="ARBA" id="ARBA00022553"/>
    </source>
</evidence>
<dbReference type="SUPFAM" id="SSF52172">
    <property type="entry name" value="CheY-like"/>
    <property type="match status" value="1"/>
</dbReference>
<dbReference type="SMART" id="SM00448">
    <property type="entry name" value="REC"/>
    <property type="match status" value="1"/>
</dbReference>
<dbReference type="AlphaFoldDB" id="A0A975BK17"/>
<dbReference type="PROSITE" id="PS50110">
    <property type="entry name" value="RESPONSE_REGULATORY"/>
    <property type="match status" value="1"/>
</dbReference>
<dbReference type="Pfam" id="PF00072">
    <property type="entry name" value="Response_reg"/>
    <property type="match status" value="1"/>
</dbReference>
<dbReference type="PANTHER" id="PTHR44591">
    <property type="entry name" value="STRESS RESPONSE REGULATOR PROTEIN 1"/>
    <property type="match status" value="1"/>
</dbReference>
<name>A0A975BK17_9BACT</name>
<dbReference type="EMBL" id="CP061800">
    <property type="protein sequence ID" value="QTA86911.1"/>
    <property type="molecule type" value="Genomic_DNA"/>
</dbReference>
<keyword evidence="1 2" id="KW-0597">Phosphoprotein</keyword>
<sequence>MIKKILIVDDSPIARKMLKMCIPKDKEYEIYEAVDGLESINKYQEILPDVTFMDLTMPEFDGYQAIAEIRKISDDAIIVVTTADVQRKSISRVIELGAFLVLKKPLKQKNVQETLIKVENALENRSGGK</sequence>
<dbReference type="PANTHER" id="PTHR44591:SF24">
    <property type="entry name" value="PROTEIN-GLUTAMATE METHYLESTERASE_PROTEIN-GLUTAMINE GLUTAMINASE 1"/>
    <property type="match status" value="1"/>
</dbReference>
<gene>
    <name evidence="4" type="ORF">dnm_029370</name>
</gene>